<dbReference type="SUPFAM" id="SSF111384">
    <property type="entry name" value="OmpH-like"/>
    <property type="match status" value="1"/>
</dbReference>
<feature type="coiled-coil region" evidence="1">
    <location>
        <begin position="57"/>
        <end position="91"/>
    </location>
</feature>
<dbReference type="InterPro" id="IPR005632">
    <property type="entry name" value="Chaperone_Skp"/>
</dbReference>
<evidence type="ECO:0000313" key="4">
    <source>
        <dbReference type="Proteomes" id="UP001595445"/>
    </source>
</evidence>
<protein>
    <submittedName>
        <fullName evidence="3">OmpH family outer membrane protein</fullName>
    </submittedName>
</protein>
<dbReference type="Proteomes" id="UP001595445">
    <property type="component" value="Unassembled WGS sequence"/>
</dbReference>
<evidence type="ECO:0000256" key="2">
    <source>
        <dbReference type="SAM" id="SignalP"/>
    </source>
</evidence>
<evidence type="ECO:0000313" key="3">
    <source>
        <dbReference type="EMBL" id="MFC3087168.1"/>
    </source>
</evidence>
<proteinExistence type="predicted"/>
<dbReference type="Pfam" id="PF03938">
    <property type="entry name" value="OmpH"/>
    <property type="match status" value="1"/>
</dbReference>
<feature type="signal peptide" evidence="2">
    <location>
        <begin position="1"/>
        <end position="26"/>
    </location>
</feature>
<organism evidence="3 4">
    <name type="scientific">Tabrizicola soli</name>
    <dbReference type="NCBI Taxonomy" id="2185115"/>
    <lineage>
        <taxon>Bacteria</taxon>
        <taxon>Pseudomonadati</taxon>
        <taxon>Pseudomonadota</taxon>
        <taxon>Alphaproteobacteria</taxon>
        <taxon>Rhodobacterales</taxon>
        <taxon>Paracoccaceae</taxon>
        <taxon>Tabrizicola</taxon>
    </lineage>
</organism>
<gene>
    <name evidence="3" type="ORF">ACFOD6_14035</name>
</gene>
<accession>A0ABV7DVM5</accession>
<keyword evidence="2" id="KW-0732">Signal</keyword>
<feature type="chain" id="PRO_5045258520" evidence="2">
    <location>
        <begin position="27"/>
        <end position="187"/>
    </location>
</feature>
<dbReference type="SMART" id="SM00935">
    <property type="entry name" value="OmpH"/>
    <property type="match status" value="1"/>
</dbReference>
<dbReference type="InterPro" id="IPR024930">
    <property type="entry name" value="Skp_dom_sf"/>
</dbReference>
<keyword evidence="1" id="KW-0175">Coiled coil</keyword>
<reference evidence="4" key="1">
    <citation type="journal article" date="2019" name="Int. J. Syst. Evol. Microbiol.">
        <title>The Global Catalogue of Microorganisms (GCM) 10K type strain sequencing project: providing services to taxonomists for standard genome sequencing and annotation.</title>
        <authorList>
            <consortium name="The Broad Institute Genomics Platform"/>
            <consortium name="The Broad Institute Genome Sequencing Center for Infectious Disease"/>
            <person name="Wu L."/>
            <person name="Ma J."/>
        </authorList>
    </citation>
    <scope>NUCLEOTIDE SEQUENCE [LARGE SCALE GENOMIC DNA]</scope>
    <source>
        <strain evidence="4">KCTC 62102</strain>
    </source>
</reference>
<keyword evidence="4" id="KW-1185">Reference proteome</keyword>
<sequence length="187" mass="20441">MAALRPFRRAAAWALVALALGAAAVAQDQPPAPQAMPVLTLDQERFFTESAFGRASLERERQALRALDEENKRIEAELIAEEQALTELRRTLPQAEFTAQAEAFDRKVEQIRDAQDSKAEELTKARDTDRQAFLKAAIPVLGELLGERKAVAILDKTGIILSLSMIDVTDEAIARVDAVLTVAPPAP</sequence>
<dbReference type="Gene3D" id="3.30.910.20">
    <property type="entry name" value="Skp domain"/>
    <property type="match status" value="1"/>
</dbReference>
<dbReference type="RefSeq" id="WP_197642964.1">
    <property type="nucleotide sequence ID" value="NZ_JAEACP010000007.1"/>
</dbReference>
<evidence type="ECO:0000256" key="1">
    <source>
        <dbReference type="SAM" id="Coils"/>
    </source>
</evidence>
<comment type="caution">
    <text evidence="3">The sequence shown here is derived from an EMBL/GenBank/DDBJ whole genome shotgun (WGS) entry which is preliminary data.</text>
</comment>
<name>A0ABV7DVM5_9RHOB</name>
<dbReference type="EMBL" id="JBHRSM010000024">
    <property type="protein sequence ID" value="MFC3087168.1"/>
    <property type="molecule type" value="Genomic_DNA"/>
</dbReference>